<keyword evidence="21" id="KW-1185">Reference proteome</keyword>
<keyword evidence="8" id="KW-0443">Lipid metabolism</keyword>
<keyword evidence="10" id="KW-0275">Fatty acid biosynthesis</keyword>
<comment type="catalytic activity">
    <reaction evidence="16">
        <text>(2E)-tetradecenoyl-CoA + NADPH + H(+) = tetradecanoyl-CoA + NADP(+)</text>
        <dbReference type="Rhea" id="RHEA:44968"/>
        <dbReference type="ChEBI" id="CHEBI:15378"/>
        <dbReference type="ChEBI" id="CHEBI:57385"/>
        <dbReference type="ChEBI" id="CHEBI:57783"/>
        <dbReference type="ChEBI" id="CHEBI:58349"/>
        <dbReference type="ChEBI" id="CHEBI:61405"/>
    </reaction>
    <physiologicalReaction direction="left-to-right" evidence="16">
        <dbReference type="Rhea" id="RHEA:44969"/>
    </physiologicalReaction>
</comment>
<evidence type="ECO:0000256" key="1">
    <source>
        <dbReference type="ARBA" id="ARBA00004275"/>
    </source>
</evidence>
<organism evidence="21 22">
    <name type="scientific">Hyalella azteca</name>
    <name type="common">Amphipod</name>
    <dbReference type="NCBI Taxonomy" id="294128"/>
    <lineage>
        <taxon>Eukaryota</taxon>
        <taxon>Metazoa</taxon>
        <taxon>Ecdysozoa</taxon>
        <taxon>Arthropoda</taxon>
        <taxon>Crustacea</taxon>
        <taxon>Multicrustacea</taxon>
        <taxon>Malacostraca</taxon>
        <taxon>Eumalacostraca</taxon>
        <taxon>Peracarida</taxon>
        <taxon>Amphipoda</taxon>
        <taxon>Senticaudata</taxon>
        <taxon>Talitrida</taxon>
        <taxon>Talitroidea</taxon>
        <taxon>Hyalellidae</taxon>
        <taxon>Hyalella</taxon>
    </lineage>
</organism>
<evidence type="ECO:0000256" key="8">
    <source>
        <dbReference type="ARBA" id="ARBA00023098"/>
    </source>
</evidence>
<reference evidence="22" key="1">
    <citation type="submission" date="2025-08" db="UniProtKB">
        <authorList>
            <consortium name="RefSeq"/>
        </authorList>
    </citation>
    <scope>IDENTIFICATION</scope>
    <source>
        <tissue evidence="22">Whole organism</tissue>
    </source>
</reference>
<evidence type="ECO:0000256" key="11">
    <source>
        <dbReference type="ARBA" id="ARBA00037124"/>
    </source>
</evidence>
<accession>A0A8B7NV52</accession>
<evidence type="ECO:0000256" key="7">
    <source>
        <dbReference type="ARBA" id="ARBA00023002"/>
    </source>
</evidence>
<gene>
    <name evidence="22" type="primary">LOC108674199</name>
</gene>
<dbReference type="PANTHER" id="PTHR24317">
    <property type="entry name" value="PEROXISOMAL TRANS-2-ENOYL-COA REDUCTASE"/>
    <property type="match status" value="1"/>
</dbReference>
<comment type="subcellular location">
    <subcellularLocation>
        <location evidence="1">Peroxisome</location>
    </subcellularLocation>
</comment>
<evidence type="ECO:0000256" key="18">
    <source>
        <dbReference type="ARBA" id="ARBA00049251"/>
    </source>
</evidence>
<sequence length="283" mass="30167">MSIFKANIFKGKVAIVTGGATGIGRAIAEELSSLGCRVVIASRNEERLRSAAAEMSPSGQNVIAFPCNIRKEDQVKSLLSDTLAKYGQLDFLVNNGGGQFISTAETMSLKGWNAVVETNLTGTFLMCKEAYSSWMKENGGAIVNIIADMFRGISMMSHTGAARAAVDNLTKSLSIEWAESGVRVNAVAPGSCIYSPTASRNYGDDNIFELVRPGIPAKRLGHPREVSSAVSFLLSPGASFITGATLRVDGGMSLSAPPLYSVPEHDKWPAAHDWNYDPNDGQS</sequence>
<evidence type="ECO:0000256" key="10">
    <source>
        <dbReference type="ARBA" id="ARBA00023160"/>
    </source>
</evidence>
<comment type="pathway">
    <text evidence="2">Lipid metabolism.</text>
</comment>
<comment type="catalytic activity">
    <reaction evidence="15">
        <text>(2E)-dodecenoyl-CoA + NADPH + H(+) = dodecanoyl-CoA + NADP(+)</text>
        <dbReference type="Rhea" id="RHEA:44964"/>
        <dbReference type="ChEBI" id="CHEBI:15378"/>
        <dbReference type="ChEBI" id="CHEBI:57330"/>
        <dbReference type="ChEBI" id="CHEBI:57375"/>
        <dbReference type="ChEBI" id="CHEBI:57783"/>
        <dbReference type="ChEBI" id="CHEBI:58349"/>
    </reaction>
    <physiologicalReaction direction="left-to-right" evidence="15">
        <dbReference type="Rhea" id="RHEA:44965"/>
    </physiologicalReaction>
</comment>
<dbReference type="SUPFAM" id="SSF51735">
    <property type="entry name" value="NAD(P)-binding Rossmann-fold domains"/>
    <property type="match status" value="1"/>
</dbReference>
<evidence type="ECO:0000256" key="15">
    <source>
        <dbReference type="ARBA" id="ARBA00047570"/>
    </source>
</evidence>
<dbReference type="AlphaFoldDB" id="A0A8B7NV52"/>
<dbReference type="GO" id="GO:0005777">
    <property type="term" value="C:peroxisome"/>
    <property type="evidence" value="ECO:0007669"/>
    <property type="project" value="UniProtKB-SubCell"/>
</dbReference>
<comment type="catalytic activity">
    <reaction evidence="19">
        <text>(2E)-decenoyl-CoA + NADPH + H(+) = decanoyl-CoA + NADP(+)</text>
        <dbReference type="Rhea" id="RHEA:44960"/>
        <dbReference type="ChEBI" id="CHEBI:15378"/>
        <dbReference type="ChEBI" id="CHEBI:57783"/>
        <dbReference type="ChEBI" id="CHEBI:58349"/>
        <dbReference type="ChEBI" id="CHEBI:61406"/>
        <dbReference type="ChEBI" id="CHEBI:61430"/>
    </reaction>
    <physiologicalReaction direction="left-to-right" evidence="19">
        <dbReference type="Rhea" id="RHEA:44961"/>
    </physiologicalReaction>
</comment>
<evidence type="ECO:0000256" key="19">
    <source>
        <dbReference type="ARBA" id="ARBA00049386"/>
    </source>
</evidence>
<dbReference type="OMA" id="GYRICIN"/>
<comment type="catalytic activity">
    <reaction evidence="18">
        <text>a (2E)-enoyl-CoA + NADPH + H(+) = a 2,3-saturated acyl-CoA + NADP(+)</text>
        <dbReference type="Rhea" id="RHEA:33763"/>
        <dbReference type="ChEBI" id="CHEBI:15378"/>
        <dbReference type="ChEBI" id="CHEBI:57783"/>
        <dbReference type="ChEBI" id="CHEBI:58349"/>
        <dbReference type="ChEBI" id="CHEBI:58856"/>
        <dbReference type="ChEBI" id="CHEBI:65111"/>
        <dbReference type="EC" id="1.3.1.38"/>
    </reaction>
    <physiologicalReaction direction="left-to-right" evidence="18">
        <dbReference type="Rhea" id="RHEA:33764"/>
    </physiologicalReaction>
</comment>
<dbReference type="PRINTS" id="PR00080">
    <property type="entry name" value="SDRFAMILY"/>
</dbReference>
<comment type="catalytic activity">
    <reaction evidence="20">
        <text>(2E)-octenoyl-CoA + NADPH + H(+) = octanoyl-CoA + NADP(+)</text>
        <dbReference type="Rhea" id="RHEA:44952"/>
        <dbReference type="ChEBI" id="CHEBI:15378"/>
        <dbReference type="ChEBI" id="CHEBI:57386"/>
        <dbReference type="ChEBI" id="CHEBI:57783"/>
        <dbReference type="ChEBI" id="CHEBI:58349"/>
        <dbReference type="ChEBI" id="CHEBI:62242"/>
    </reaction>
    <physiologicalReaction direction="left-to-right" evidence="20">
        <dbReference type="Rhea" id="RHEA:44953"/>
    </physiologicalReaction>
</comment>
<dbReference type="EC" id="1.3.1.38" evidence="13"/>
<dbReference type="InterPro" id="IPR002347">
    <property type="entry name" value="SDR_fam"/>
</dbReference>
<dbReference type="KEGG" id="hazt:108674199"/>
<dbReference type="RefSeq" id="XP_018017612.1">
    <property type="nucleotide sequence ID" value="XM_018162123.2"/>
</dbReference>
<comment type="subunit">
    <text evidence="12">Interacts with PEX5, probably required to target it into peroxisomes.</text>
</comment>
<dbReference type="Proteomes" id="UP000694843">
    <property type="component" value="Unplaced"/>
</dbReference>
<dbReference type="CDD" id="cd05369">
    <property type="entry name" value="TER_DECR_SDR_a"/>
    <property type="match status" value="1"/>
</dbReference>
<dbReference type="GO" id="GO:0033306">
    <property type="term" value="P:phytol metabolic process"/>
    <property type="evidence" value="ECO:0007669"/>
    <property type="project" value="TreeGrafter"/>
</dbReference>
<dbReference type="FunFam" id="3.40.50.720:FF:000335">
    <property type="entry name" value="Peroxisomal trans-2-enoyl-CoA reductase"/>
    <property type="match status" value="1"/>
</dbReference>
<keyword evidence="3" id="KW-0444">Lipid biosynthesis</keyword>
<dbReference type="Gene3D" id="3.40.50.720">
    <property type="entry name" value="NAD(P)-binding Rossmann-like Domain"/>
    <property type="match status" value="1"/>
</dbReference>
<dbReference type="InterPro" id="IPR036291">
    <property type="entry name" value="NAD(P)-bd_dom_sf"/>
</dbReference>
<evidence type="ECO:0000256" key="2">
    <source>
        <dbReference type="ARBA" id="ARBA00005189"/>
    </source>
</evidence>
<keyword evidence="5" id="KW-0276">Fatty acid metabolism</keyword>
<evidence type="ECO:0000256" key="3">
    <source>
        <dbReference type="ARBA" id="ARBA00022516"/>
    </source>
</evidence>
<evidence type="ECO:0000256" key="6">
    <source>
        <dbReference type="ARBA" id="ARBA00022857"/>
    </source>
</evidence>
<protein>
    <recommendedName>
        <fullName evidence="14">Peroxisomal trans-2-enoyl-CoA reductase</fullName>
        <ecNumber evidence="13">1.3.1.38</ecNumber>
    </recommendedName>
</protein>
<keyword evidence="7" id="KW-0560">Oxidoreductase</keyword>
<keyword evidence="4" id="KW-0597">Phosphoprotein</keyword>
<dbReference type="InterPro" id="IPR052388">
    <property type="entry name" value="Peroxisomal_t2-enoyl-CoA_red"/>
</dbReference>
<evidence type="ECO:0000256" key="12">
    <source>
        <dbReference type="ARBA" id="ARBA00038622"/>
    </source>
</evidence>
<dbReference type="PANTHER" id="PTHR24317:SF7">
    <property type="entry name" value="PEROXISOMAL TRANS-2-ENOYL-COA REDUCTASE"/>
    <property type="match status" value="1"/>
</dbReference>
<dbReference type="GO" id="GO:0019166">
    <property type="term" value="F:trans-2-enoyl-CoA reductase (NADPH) activity"/>
    <property type="evidence" value="ECO:0007669"/>
    <property type="project" value="UniProtKB-EC"/>
</dbReference>
<dbReference type="GeneID" id="108674199"/>
<evidence type="ECO:0000313" key="21">
    <source>
        <dbReference type="Proteomes" id="UP000694843"/>
    </source>
</evidence>
<evidence type="ECO:0000256" key="13">
    <source>
        <dbReference type="ARBA" id="ARBA00038849"/>
    </source>
</evidence>
<dbReference type="GO" id="GO:0006633">
    <property type="term" value="P:fatty acid biosynthetic process"/>
    <property type="evidence" value="ECO:0007669"/>
    <property type="project" value="UniProtKB-KW"/>
</dbReference>
<evidence type="ECO:0000313" key="22">
    <source>
        <dbReference type="RefSeq" id="XP_018017612.1"/>
    </source>
</evidence>
<evidence type="ECO:0000256" key="14">
    <source>
        <dbReference type="ARBA" id="ARBA00041063"/>
    </source>
</evidence>
<comment type="catalytic activity">
    <reaction evidence="17">
        <text>(2E)-hexenoyl-CoA + NADPH + H(+) = hexanoyl-CoA + NADP(+)</text>
        <dbReference type="Rhea" id="RHEA:44956"/>
        <dbReference type="ChEBI" id="CHEBI:15378"/>
        <dbReference type="ChEBI" id="CHEBI:57783"/>
        <dbReference type="ChEBI" id="CHEBI:58349"/>
        <dbReference type="ChEBI" id="CHEBI:62077"/>
        <dbReference type="ChEBI" id="CHEBI:62620"/>
    </reaction>
    <physiologicalReaction direction="left-to-right" evidence="17">
        <dbReference type="Rhea" id="RHEA:44957"/>
    </physiologicalReaction>
</comment>
<comment type="function">
    <text evidence="11">Participates in chain elongation of fatty acids. Catalyzes the reduction of trans-2-enoyl-CoAs of varying chain lengths from 6:1 to 16:1, having maximum activity with 10:1 CoA. Has no 2,4-dienoyl-CoA reductase activity.</text>
</comment>
<dbReference type="PRINTS" id="PR00081">
    <property type="entry name" value="GDHRDH"/>
</dbReference>
<proteinExistence type="predicted"/>
<evidence type="ECO:0000256" key="20">
    <source>
        <dbReference type="ARBA" id="ARBA00049559"/>
    </source>
</evidence>
<evidence type="ECO:0000256" key="5">
    <source>
        <dbReference type="ARBA" id="ARBA00022832"/>
    </source>
</evidence>
<name>A0A8B7NV52_HYAAZ</name>
<dbReference type="OrthoDB" id="417891at2759"/>
<dbReference type="Pfam" id="PF13561">
    <property type="entry name" value="adh_short_C2"/>
    <property type="match status" value="1"/>
</dbReference>
<keyword evidence="9" id="KW-0576">Peroxisome</keyword>
<evidence type="ECO:0000256" key="17">
    <source>
        <dbReference type="ARBA" id="ARBA00049108"/>
    </source>
</evidence>
<evidence type="ECO:0000256" key="16">
    <source>
        <dbReference type="ARBA" id="ARBA00048686"/>
    </source>
</evidence>
<evidence type="ECO:0000256" key="4">
    <source>
        <dbReference type="ARBA" id="ARBA00022553"/>
    </source>
</evidence>
<evidence type="ECO:0000256" key="9">
    <source>
        <dbReference type="ARBA" id="ARBA00023140"/>
    </source>
</evidence>
<keyword evidence="6" id="KW-0521">NADP</keyword>